<comment type="catalytic activity">
    <reaction evidence="26">
        <text>(3S)-3-hydroxydodecanoyl-CoA = (2E)-dodecenoyl-CoA + H2O</text>
        <dbReference type="Rhea" id="RHEA:31075"/>
        <dbReference type="ChEBI" id="CHEBI:15377"/>
        <dbReference type="ChEBI" id="CHEBI:57330"/>
        <dbReference type="ChEBI" id="CHEBI:62558"/>
    </reaction>
    <physiologicalReaction direction="right-to-left" evidence="26">
        <dbReference type="Rhea" id="RHEA:31077"/>
    </physiologicalReaction>
</comment>
<keyword evidence="18" id="KW-0456">Lyase</keyword>
<reference evidence="41 42" key="1">
    <citation type="submission" date="2018-08" db="EMBL/GenBank/DDBJ databases">
        <title>Aphanomyces genome sequencing and annotation.</title>
        <authorList>
            <person name="Minardi D."/>
            <person name="Oidtmann B."/>
            <person name="Van Der Giezen M."/>
            <person name="Studholme D.J."/>
        </authorList>
    </citation>
    <scope>NUCLEOTIDE SEQUENCE [LARGE SCALE GENOMIC DNA]</scope>
    <source>
        <strain evidence="40 41">Da</strain>
        <strain evidence="39 42">Sv</strain>
    </source>
</reference>
<evidence type="ECO:0000256" key="13">
    <source>
        <dbReference type="ARBA" id="ARBA00023002"/>
    </source>
</evidence>
<evidence type="ECO:0000256" key="19">
    <source>
        <dbReference type="ARBA" id="ARBA00023268"/>
    </source>
</evidence>
<dbReference type="EMBL" id="QUTH01004807">
    <property type="protein sequence ID" value="RHZ12125.1"/>
    <property type="molecule type" value="Genomic_DNA"/>
</dbReference>
<keyword evidence="10" id="KW-0276">Fatty acid metabolism</keyword>
<accession>A0A3R6WIG6</accession>
<dbReference type="FunFam" id="3.40.50.720:FF:000009">
    <property type="entry name" value="Fatty oxidation complex, alpha subunit"/>
    <property type="match status" value="1"/>
</dbReference>
<evidence type="ECO:0000256" key="27">
    <source>
        <dbReference type="ARBA" id="ARBA00052834"/>
    </source>
</evidence>
<evidence type="ECO:0000256" key="12">
    <source>
        <dbReference type="ARBA" id="ARBA00022990"/>
    </source>
</evidence>
<evidence type="ECO:0000256" key="15">
    <source>
        <dbReference type="ARBA" id="ARBA00023098"/>
    </source>
</evidence>
<comment type="catalytic activity">
    <reaction evidence="20">
        <text>a (3S)-3-hydroxyacyl-CoA = a (2E)-enoyl-CoA + H2O</text>
        <dbReference type="Rhea" id="RHEA:16105"/>
        <dbReference type="ChEBI" id="CHEBI:15377"/>
        <dbReference type="ChEBI" id="CHEBI:57318"/>
        <dbReference type="ChEBI" id="CHEBI:58856"/>
        <dbReference type="EC" id="4.2.1.17"/>
    </reaction>
    <physiologicalReaction direction="right-to-left" evidence="20">
        <dbReference type="Rhea" id="RHEA:16107"/>
    </physiologicalReaction>
</comment>
<dbReference type="InterPro" id="IPR018376">
    <property type="entry name" value="Enoyl-CoA_hyd/isom_CS"/>
</dbReference>
<evidence type="ECO:0000256" key="1">
    <source>
        <dbReference type="ARBA" id="ARBA00004273"/>
    </source>
</evidence>
<dbReference type="GO" id="GO:0005743">
    <property type="term" value="C:mitochondrial inner membrane"/>
    <property type="evidence" value="ECO:0007669"/>
    <property type="project" value="UniProtKB-SubCell"/>
</dbReference>
<dbReference type="EC" id="1.1.1.211" evidence="32"/>
<evidence type="ECO:0000313" key="41">
    <source>
        <dbReference type="Proteomes" id="UP000285430"/>
    </source>
</evidence>
<keyword evidence="11" id="KW-0809">Transit peptide</keyword>
<evidence type="ECO:0000256" key="30">
    <source>
        <dbReference type="ARBA" id="ARBA00052989"/>
    </source>
</evidence>
<keyword evidence="9" id="KW-0999">Mitochondrion inner membrane</keyword>
<evidence type="ECO:0000256" key="35">
    <source>
        <dbReference type="ARBA" id="ARBA00083277"/>
    </source>
</evidence>
<comment type="catalytic activity">
    <reaction evidence="23">
        <text>a 4-saturated-(3S)-3-hydroxyacyl-CoA = a (3E)-enoyl-CoA + H2O</text>
        <dbReference type="Rhea" id="RHEA:20724"/>
        <dbReference type="ChEBI" id="CHEBI:15377"/>
        <dbReference type="ChEBI" id="CHEBI:58521"/>
        <dbReference type="ChEBI" id="CHEBI:137480"/>
        <dbReference type="EC" id="4.2.1.17"/>
    </reaction>
    <physiologicalReaction direction="right-to-left" evidence="23">
        <dbReference type="Rhea" id="RHEA:20726"/>
    </physiologicalReaction>
</comment>
<dbReference type="CDD" id="cd06558">
    <property type="entry name" value="crotonase-like"/>
    <property type="match status" value="1"/>
</dbReference>
<evidence type="ECO:0000256" key="23">
    <source>
        <dbReference type="ARBA" id="ARBA00051215"/>
    </source>
</evidence>
<evidence type="ECO:0000256" key="20">
    <source>
        <dbReference type="ARBA" id="ARBA00035854"/>
    </source>
</evidence>
<dbReference type="GO" id="GO:0006635">
    <property type="term" value="P:fatty acid beta-oxidation"/>
    <property type="evidence" value="ECO:0007669"/>
    <property type="project" value="UniProtKB-UniPathway"/>
</dbReference>
<comment type="catalytic activity">
    <reaction evidence="29">
        <text>(3S)-3-hydroxydodecanoyl-CoA + NAD(+) = 3-oxododecanoyl-CoA + NADH + H(+)</text>
        <dbReference type="Rhea" id="RHEA:31179"/>
        <dbReference type="ChEBI" id="CHEBI:15378"/>
        <dbReference type="ChEBI" id="CHEBI:57540"/>
        <dbReference type="ChEBI" id="CHEBI:57945"/>
        <dbReference type="ChEBI" id="CHEBI:62558"/>
        <dbReference type="ChEBI" id="CHEBI:62615"/>
    </reaction>
    <physiologicalReaction direction="left-to-right" evidence="29">
        <dbReference type="Rhea" id="RHEA:31180"/>
    </physiologicalReaction>
</comment>
<keyword evidence="17" id="KW-0472">Membrane</keyword>
<dbReference type="PANTHER" id="PTHR43612:SF3">
    <property type="entry name" value="TRIFUNCTIONAL ENZYME SUBUNIT ALPHA, MITOCHONDRIAL"/>
    <property type="match status" value="1"/>
</dbReference>
<dbReference type="GO" id="GO:0016509">
    <property type="term" value="F:long-chain (3S)-3-hydroxyacyl-CoA dehydrogenase (NAD+) activity"/>
    <property type="evidence" value="ECO:0007669"/>
    <property type="project" value="UniProtKB-EC"/>
</dbReference>
<dbReference type="Gene3D" id="1.10.1040.50">
    <property type="match status" value="1"/>
</dbReference>
<evidence type="ECO:0000313" key="42">
    <source>
        <dbReference type="Proteomes" id="UP000285712"/>
    </source>
</evidence>
<dbReference type="InterPro" id="IPR036291">
    <property type="entry name" value="NAD(P)-bd_dom_sf"/>
</dbReference>
<dbReference type="InterPro" id="IPR001753">
    <property type="entry name" value="Enoyl-CoA_hydra/iso"/>
</dbReference>
<evidence type="ECO:0000256" key="21">
    <source>
        <dbReference type="ARBA" id="ARBA00050222"/>
    </source>
</evidence>
<evidence type="ECO:0000256" key="5">
    <source>
        <dbReference type="ARBA" id="ARBA00012076"/>
    </source>
</evidence>
<keyword evidence="14" id="KW-0520">NAD</keyword>
<protein>
    <recommendedName>
        <fullName evidence="33">Trifunctional enzyme subunit alpha, mitochondrial</fullName>
        <ecNumber evidence="32">1.1.1.211</ecNumber>
        <ecNumber evidence="5">4.2.1.17</ecNumber>
    </recommendedName>
    <alternativeName>
        <fullName evidence="34">Monolysocardiolipin acyltransferase</fullName>
    </alternativeName>
    <alternativeName>
        <fullName evidence="35">TP-alpha</fullName>
    </alternativeName>
</protein>
<feature type="domain" description="3-hydroxyacyl-CoA dehydrogenase NAD binding" evidence="38">
    <location>
        <begin position="338"/>
        <end position="521"/>
    </location>
</feature>
<dbReference type="EC" id="4.2.1.17" evidence="5"/>
<comment type="catalytic activity">
    <reaction evidence="28">
        <text>1'-[1,2-di-(9Z,12Z-octadecadienoyl)-sn-glycero-3-phospho]-3'-[1-(9Z,12Z-octadecadienoyl)-sn-glycero-3-phospho]-glycerol + (9Z)-octadecenoyl-CoA = 1'-[1,2-di-(9Z,12Z-octadecadienoyl)-sn-glycero-3-phospho]-3'-[1-(9Z,12Z-octadecadienoyl)-2-(9Z-octadecenoyl)-sn-glycero-3-phospho]-glycerol + CoA</text>
        <dbReference type="Rhea" id="RHEA:43676"/>
        <dbReference type="ChEBI" id="CHEBI:57287"/>
        <dbReference type="ChEBI" id="CHEBI:57387"/>
        <dbReference type="ChEBI" id="CHEBI:83580"/>
        <dbReference type="ChEBI" id="CHEBI:83582"/>
    </reaction>
    <physiologicalReaction direction="left-to-right" evidence="28">
        <dbReference type="Rhea" id="RHEA:43677"/>
    </physiologicalReaction>
</comment>
<evidence type="ECO:0000256" key="26">
    <source>
        <dbReference type="ARBA" id="ARBA00052711"/>
    </source>
</evidence>
<dbReference type="PROSITE" id="PS00166">
    <property type="entry name" value="ENOYL_COA_HYDRATASE"/>
    <property type="match status" value="1"/>
</dbReference>
<feature type="domain" description="3-hydroxyacyl-CoA dehydrogenase C-terminal" evidence="37">
    <location>
        <begin position="680"/>
        <end position="764"/>
    </location>
</feature>
<dbReference type="UniPathway" id="UPA00659"/>
<dbReference type="AlphaFoldDB" id="A0A3R6WIG6"/>
<sequence>MAVRYAFRKGSNVRSTAGIHRRFVSTFSGDCLSLETRPNGVAIVRLDDKTAKVNTLNAAMTKELVTVLDKVESDADIKSVVLISSKPGCFIAGADIAQLQAATSEAEVKKLSSNGQVYMNRIQSSKKPFVAAIDGSCLGGGLEVALACHYRVASSGKKTQLALPEVMLGLLPGAGGTQRLPKLVGLQAALDMMLTGKNIKPDKALKMGLVDQVADPYALENAAIDAAEGLASGKTKKKTKAKGVVNRLLEDTPLRSIVFQKAGEMVAKKTGGHYPAPKLILEAAQAGYAGSNGFEVESTNFAKLSQTPEAKALMSIFFGQTQLKKNRYGKPSKPVQTMAVIGAGLMGAGIAQVSATKGIRVLLKDRDAASAAKGEDHVRKSLDDRVKKRRMTGYDRDVVMSNVIPLSDQDEVWKAHMKHADLVIEAVFEDISLKHKVIQGLEPFLSPDCIVATNTSALSVAEIAKASQRPENVIGMHYFSPVPSMPLLEIIRHPGTSDDVAARAVDVGLRQGKTCIVVKDVPGFYVNRYVVQYGIDPICLPCRMFDVVCGNIMASRCLGPYIAETLALVESGVEIERLDKLITKWGLPVGPITLADEVGVDVGAHVNRTLSQALGVRMQGGNPAIFQDMIKAGFLGKKTGKGFYIQPTNKKSKKTINPEAVAIVHKYQTRDLKLSDEDATNRLISRFVNEAILCVQDEIIASPTEGDIGAVFGIGFPPFLGGPFRYVDRIGTAKFNDQLLRYADKYGDQFTPAPLLQDLAKTNKTFH</sequence>
<evidence type="ECO:0000256" key="4">
    <source>
        <dbReference type="ARBA" id="ARBA00008750"/>
    </source>
</evidence>
<keyword evidence="8" id="KW-0808">Transferase</keyword>
<evidence type="ECO:0000256" key="16">
    <source>
        <dbReference type="ARBA" id="ARBA00023128"/>
    </source>
</evidence>
<dbReference type="InterPro" id="IPR050136">
    <property type="entry name" value="FA_oxidation_alpha_subunit"/>
</dbReference>
<proteinExistence type="inferred from homology"/>
<evidence type="ECO:0000256" key="3">
    <source>
        <dbReference type="ARBA" id="ARBA00007005"/>
    </source>
</evidence>
<dbReference type="Proteomes" id="UP000285712">
    <property type="component" value="Unassembled WGS sequence"/>
</dbReference>
<feature type="domain" description="3-hydroxyacyl-CoA dehydrogenase C-terminal" evidence="37">
    <location>
        <begin position="554"/>
        <end position="644"/>
    </location>
</feature>
<dbReference type="SUPFAM" id="SSF52096">
    <property type="entry name" value="ClpP/crotonase"/>
    <property type="match status" value="1"/>
</dbReference>
<dbReference type="Gene3D" id="3.40.50.720">
    <property type="entry name" value="NAD(P)-binding Rossmann-like Domain"/>
    <property type="match status" value="1"/>
</dbReference>
<evidence type="ECO:0000313" key="40">
    <source>
        <dbReference type="EMBL" id="RHZ12125.1"/>
    </source>
</evidence>
<evidence type="ECO:0000256" key="2">
    <source>
        <dbReference type="ARBA" id="ARBA00005005"/>
    </source>
</evidence>
<comment type="pathway">
    <text evidence="2">Lipid metabolism; fatty acid beta-oxidation.</text>
</comment>
<gene>
    <name evidence="39" type="ORF">DYB35_009026</name>
    <name evidence="40" type="ORF">DYB37_010450</name>
</gene>
<dbReference type="SUPFAM" id="SSF51735">
    <property type="entry name" value="NAD(P)-binding Rossmann-fold domains"/>
    <property type="match status" value="1"/>
</dbReference>
<dbReference type="InterPro" id="IPR029045">
    <property type="entry name" value="ClpP/crotonase-like_dom_sf"/>
</dbReference>
<evidence type="ECO:0000256" key="29">
    <source>
        <dbReference type="ARBA" id="ARBA00052945"/>
    </source>
</evidence>
<comment type="similarity">
    <text evidence="4">In the N-terminal section; belongs to the enoyl-CoA hydratase/isomerase family.</text>
</comment>
<evidence type="ECO:0000256" key="7">
    <source>
        <dbReference type="ARBA" id="ARBA00022553"/>
    </source>
</evidence>
<evidence type="ECO:0000256" key="8">
    <source>
        <dbReference type="ARBA" id="ARBA00022679"/>
    </source>
</evidence>
<keyword evidence="6" id="KW-0488">Methylation</keyword>
<dbReference type="Pfam" id="PF00378">
    <property type="entry name" value="ECH_1"/>
    <property type="match status" value="1"/>
</dbReference>
<dbReference type="EMBL" id="QUTG01003727">
    <property type="protein sequence ID" value="RHY90487.1"/>
    <property type="molecule type" value="Genomic_DNA"/>
</dbReference>
<comment type="catalytic activity">
    <reaction evidence="22">
        <text>a long-chain (3S)-3-hydroxy fatty acyl-CoA + NAD(+) = a long-chain 3-oxo-fatty acyl-CoA + NADH + H(+)</text>
        <dbReference type="Rhea" id="RHEA:52656"/>
        <dbReference type="ChEBI" id="CHEBI:15378"/>
        <dbReference type="ChEBI" id="CHEBI:57540"/>
        <dbReference type="ChEBI" id="CHEBI:57945"/>
        <dbReference type="ChEBI" id="CHEBI:136757"/>
        <dbReference type="ChEBI" id="CHEBI:136758"/>
        <dbReference type="EC" id="1.1.1.211"/>
    </reaction>
    <physiologicalReaction direction="left-to-right" evidence="22">
        <dbReference type="Rhea" id="RHEA:52657"/>
    </physiologicalReaction>
</comment>
<keyword evidence="16" id="KW-0496">Mitochondrion</keyword>
<evidence type="ECO:0000256" key="11">
    <source>
        <dbReference type="ARBA" id="ARBA00022946"/>
    </source>
</evidence>
<dbReference type="Gene3D" id="3.90.226.10">
    <property type="entry name" value="2-enoyl-CoA Hydratase, Chain A, domain 1"/>
    <property type="match status" value="1"/>
</dbReference>
<evidence type="ECO:0000256" key="32">
    <source>
        <dbReference type="ARBA" id="ARBA00066806"/>
    </source>
</evidence>
<comment type="catalytic activity">
    <reaction evidence="27">
        <text>(3S)-hydroxytetradecanoyl-CoA + NAD(+) = 3-oxotetradecanoyl-CoA + NADH + H(+)</text>
        <dbReference type="Rhea" id="RHEA:31167"/>
        <dbReference type="ChEBI" id="CHEBI:15378"/>
        <dbReference type="ChEBI" id="CHEBI:57540"/>
        <dbReference type="ChEBI" id="CHEBI:57945"/>
        <dbReference type="ChEBI" id="CHEBI:62543"/>
        <dbReference type="ChEBI" id="CHEBI:62614"/>
    </reaction>
    <physiologicalReaction direction="left-to-right" evidence="27">
        <dbReference type="Rhea" id="RHEA:31168"/>
    </physiologicalReaction>
</comment>
<dbReference type="Pfam" id="PF02737">
    <property type="entry name" value="3HCDH_N"/>
    <property type="match status" value="1"/>
</dbReference>
<keyword evidence="12" id="KW-0007">Acetylation</keyword>
<comment type="catalytic activity">
    <reaction evidence="21">
        <text>1'-[1,2-di-(9Z,12Z-octadecadienoyl)-sn-glycero-3-phospho]-3'-[1-(9Z,12Z-octadecadienoyl)-sn-glycero-3-phospho]-glycerol + (9Z,12Z)-octadecadienoyl-CoA = 1',3'-bis-[1,2-di-(9Z,12Z-octadecadienoyl)-sn-glycero-3-phospho]-glycerol + CoA</text>
        <dbReference type="Rhea" id="RHEA:43672"/>
        <dbReference type="ChEBI" id="CHEBI:57287"/>
        <dbReference type="ChEBI" id="CHEBI:57383"/>
        <dbReference type="ChEBI" id="CHEBI:83580"/>
        <dbReference type="ChEBI" id="CHEBI:83581"/>
    </reaction>
    <physiologicalReaction direction="left-to-right" evidence="21">
        <dbReference type="Rhea" id="RHEA:43673"/>
    </physiologicalReaction>
</comment>
<dbReference type="PANTHER" id="PTHR43612">
    <property type="entry name" value="TRIFUNCTIONAL ENZYME SUBUNIT ALPHA"/>
    <property type="match status" value="1"/>
</dbReference>
<dbReference type="GO" id="GO:0070403">
    <property type="term" value="F:NAD+ binding"/>
    <property type="evidence" value="ECO:0007669"/>
    <property type="project" value="InterPro"/>
</dbReference>
<evidence type="ECO:0000256" key="18">
    <source>
        <dbReference type="ARBA" id="ARBA00023239"/>
    </source>
</evidence>
<evidence type="ECO:0000256" key="14">
    <source>
        <dbReference type="ARBA" id="ARBA00023027"/>
    </source>
</evidence>
<organism evidence="39 42">
    <name type="scientific">Aphanomyces astaci</name>
    <name type="common">Crayfish plague agent</name>
    <dbReference type="NCBI Taxonomy" id="112090"/>
    <lineage>
        <taxon>Eukaryota</taxon>
        <taxon>Sar</taxon>
        <taxon>Stramenopiles</taxon>
        <taxon>Oomycota</taxon>
        <taxon>Saprolegniomycetes</taxon>
        <taxon>Saprolegniales</taxon>
        <taxon>Verrucalvaceae</taxon>
        <taxon>Aphanomyces</taxon>
    </lineage>
</organism>
<comment type="catalytic activity">
    <reaction evidence="24">
        <text>(3S)-hydroxyoctanoyl-CoA = (2E)-octenoyl-CoA + H2O</text>
        <dbReference type="Rhea" id="RHEA:31199"/>
        <dbReference type="ChEBI" id="CHEBI:15377"/>
        <dbReference type="ChEBI" id="CHEBI:62242"/>
        <dbReference type="ChEBI" id="CHEBI:62617"/>
    </reaction>
    <physiologicalReaction direction="right-to-left" evidence="24">
        <dbReference type="Rhea" id="RHEA:31201"/>
    </physiologicalReaction>
</comment>
<dbReference type="GO" id="GO:0016507">
    <property type="term" value="C:mitochondrial fatty acid beta-oxidation multienzyme complex"/>
    <property type="evidence" value="ECO:0007669"/>
    <property type="project" value="TreeGrafter"/>
</dbReference>
<dbReference type="InterPro" id="IPR008927">
    <property type="entry name" value="6-PGluconate_DH-like_C_sf"/>
</dbReference>
<evidence type="ECO:0000256" key="9">
    <source>
        <dbReference type="ARBA" id="ARBA00022792"/>
    </source>
</evidence>
<evidence type="ECO:0000256" key="24">
    <source>
        <dbReference type="ARBA" id="ARBA00051877"/>
    </source>
</evidence>
<evidence type="ECO:0000256" key="31">
    <source>
        <dbReference type="ARBA" id="ARBA00062153"/>
    </source>
</evidence>
<evidence type="ECO:0000259" key="37">
    <source>
        <dbReference type="Pfam" id="PF00725"/>
    </source>
</evidence>
<name>A0A3R6WIG6_APHAT</name>
<comment type="similarity">
    <text evidence="3">In the central section; belongs to the 3-hydroxyacyl-CoA dehydrogenase family.</text>
</comment>
<dbReference type="Proteomes" id="UP000285430">
    <property type="component" value="Unassembled WGS sequence"/>
</dbReference>
<evidence type="ECO:0000256" key="28">
    <source>
        <dbReference type="ARBA" id="ARBA00052860"/>
    </source>
</evidence>
<dbReference type="SUPFAM" id="SSF48179">
    <property type="entry name" value="6-phosphogluconate dehydrogenase C-terminal domain-like"/>
    <property type="match status" value="2"/>
</dbReference>
<dbReference type="GO" id="GO:0004300">
    <property type="term" value="F:enoyl-CoA hydratase activity"/>
    <property type="evidence" value="ECO:0007669"/>
    <property type="project" value="UniProtKB-EC"/>
</dbReference>
<evidence type="ECO:0000256" key="33">
    <source>
        <dbReference type="ARBA" id="ARBA00068347"/>
    </source>
</evidence>
<keyword evidence="15" id="KW-0443">Lipid metabolism</keyword>
<dbReference type="VEuPathDB" id="FungiDB:H257_10408"/>
<comment type="catalytic activity">
    <reaction evidence="25">
        <text>(3S)-hydroxyoctanoyl-CoA + NAD(+) = 3-oxooctanoyl-CoA + NADH + H(+)</text>
        <dbReference type="Rhea" id="RHEA:31195"/>
        <dbReference type="ChEBI" id="CHEBI:15378"/>
        <dbReference type="ChEBI" id="CHEBI:57540"/>
        <dbReference type="ChEBI" id="CHEBI:57945"/>
        <dbReference type="ChEBI" id="CHEBI:62617"/>
        <dbReference type="ChEBI" id="CHEBI:62619"/>
    </reaction>
    <physiologicalReaction direction="left-to-right" evidence="25">
        <dbReference type="Rhea" id="RHEA:31196"/>
    </physiologicalReaction>
</comment>
<evidence type="ECO:0000256" key="6">
    <source>
        <dbReference type="ARBA" id="ARBA00022481"/>
    </source>
</evidence>
<evidence type="ECO:0000313" key="39">
    <source>
        <dbReference type="EMBL" id="RHY90487.1"/>
    </source>
</evidence>
<dbReference type="FunFam" id="1.10.1040.50:FF:000002">
    <property type="entry name" value="Trifunctional enzyme subunit alpha, mitochondrial"/>
    <property type="match status" value="1"/>
</dbReference>
<dbReference type="Pfam" id="PF00725">
    <property type="entry name" value="3HCDH"/>
    <property type="match status" value="2"/>
</dbReference>
<dbReference type="FunFam" id="3.90.226.10:FF:000011">
    <property type="entry name" value="Fatty acid oxidation complex subunit alpha"/>
    <property type="match status" value="1"/>
</dbReference>
<keyword evidence="13" id="KW-0560">Oxidoreductase</keyword>
<keyword evidence="7" id="KW-0597">Phosphoprotein</keyword>
<comment type="caution">
    <text evidence="39">The sequence shown here is derived from an EMBL/GenBank/DDBJ whole genome shotgun (WGS) entry which is preliminary data.</text>
</comment>
<dbReference type="InterPro" id="IPR006108">
    <property type="entry name" value="3HC_DH_C"/>
</dbReference>
<evidence type="ECO:0000256" key="22">
    <source>
        <dbReference type="ARBA" id="ARBA00050446"/>
    </source>
</evidence>
<comment type="similarity">
    <text evidence="36">Belongs to the enoyl-CoA hydratase/isomerase family.</text>
</comment>
<comment type="subcellular location">
    <subcellularLocation>
        <location evidence="1">Mitochondrion inner membrane</location>
    </subcellularLocation>
</comment>
<evidence type="ECO:0000256" key="34">
    <source>
        <dbReference type="ARBA" id="ARBA00077617"/>
    </source>
</evidence>
<evidence type="ECO:0000259" key="38">
    <source>
        <dbReference type="Pfam" id="PF02737"/>
    </source>
</evidence>
<dbReference type="GO" id="GO:0016740">
    <property type="term" value="F:transferase activity"/>
    <property type="evidence" value="ECO:0007669"/>
    <property type="project" value="UniProtKB-KW"/>
</dbReference>
<comment type="subunit">
    <text evidence="31">Heterotetramer of 2 alpha/HADHA and 2 beta/HADHB subunits; forms the mitochondrial trifunctional enzyme. Also purified as higher order heterooligomers including a 4 alpha/HADHA and 4 beta/HADHB heterooligomer which physiological significance remains unclear. The mitochondrial trifunctional enzyme interacts with MTLN.</text>
</comment>
<keyword evidence="19" id="KW-0511">Multifunctional enzyme</keyword>
<evidence type="ECO:0000256" key="25">
    <source>
        <dbReference type="ARBA" id="ARBA00052224"/>
    </source>
</evidence>
<evidence type="ECO:0000256" key="10">
    <source>
        <dbReference type="ARBA" id="ARBA00022832"/>
    </source>
</evidence>
<comment type="catalytic activity">
    <reaction evidence="30">
        <text>1'-[1,2-di-(9Z,12Z-octadecadienoyl)-sn-glycero-3-phospho]-3'-[1-(9Z,12Z-octadecadienoyl)-sn-glycero-3-phospho]-glycerol + hexadecanoyl-CoA = 1'-[1,2-di-(9Z,12Z-octadecadienoyl)-sn-glycero-3-phospho]-3'-[1-(9Z,12Z-octadecadienoyl)-2-hexadecanoyl-sn-glycero-3-phospho]-glycerol + CoA</text>
        <dbReference type="Rhea" id="RHEA:43680"/>
        <dbReference type="ChEBI" id="CHEBI:57287"/>
        <dbReference type="ChEBI" id="CHEBI:57379"/>
        <dbReference type="ChEBI" id="CHEBI:83580"/>
        <dbReference type="ChEBI" id="CHEBI:83583"/>
    </reaction>
    <physiologicalReaction direction="left-to-right" evidence="30">
        <dbReference type="Rhea" id="RHEA:43681"/>
    </physiologicalReaction>
</comment>
<evidence type="ECO:0000256" key="17">
    <source>
        <dbReference type="ARBA" id="ARBA00023136"/>
    </source>
</evidence>
<evidence type="ECO:0000256" key="36">
    <source>
        <dbReference type="RuleBase" id="RU003707"/>
    </source>
</evidence>
<dbReference type="InterPro" id="IPR006176">
    <property type="entry name" value="3-OHacyl-CoA_DH_NAD-bd"/>
</dbReference>